<evidence type="ECO:0000313" key="2">
    <source>
        <dbReference type="Proteomes" id="UP001565368"/>
    </source>
</evidence>
<evidence type="ECO:0000313" key="1">
    <source>
        <dbReference type="EMBL" id="KAL1412826.1"/>
    </source>
</evidence>
<reference evidence="1 2" key="1">
    <citation type="submission" date="2023-08" db="EMBL/GenBank/DDBJ databases">
        <title>Annotated Genome Sequence of Vanrija albida AlHP1.</title>
        <authorList>
            <person name="Herzog R."/>
        </authorList>
    </citation>
    <scope>NUCLEOTIDE SEQUENCE [LARGE SCALE GENOMIC DNA]</scope>
    <source>
        <strain evidence="1 2">AlHP1</strain>
    </source>
</reference>
<comment type="caution">
    <text evidence="1">The sequence shown here is derived from an EMBL/GenBank/DDBJ whole genome shotgun (WGS) entry which is preliminary data.</text>
</comment>
<gene>
    <name evidence="1" type="ORF">Q8F55_000574</name>
</gene>
<dbReference type="Proteomes" id="UP001565368">
    <property type="component" value="Unassembled WGS sequence"/>
</dbReference>
<name>A0ABR3QDN5_9TREE</name>
<accession>A0ABR3QDN5</accession>
<dbReference type="GeneID" id="95981617"/>
<organism evidence="1 2">
    <name type="scientific">Vanrija albida</name>
    <dbReference type="NCBI Taxonomy" id="181172"/>
    <lineage>
        <taxon>Eukaryota</taxon>
        <taxon>Fungi</taxon>
        <taxon>Dikarya</taxon>
        <taxon>Basidiomycota</taxon>
        <taxon>Agaricomycotina</taxon>
        <taxon>Tremellomycetes</taxon>
        <taxon>Trichosporonales</taxon>
        <taxon>Trichosporonaceae</taxon>
        <taxon>Vanrija</taxon>
    </lineage>
</organism>
<protein>
    <recommendedName>
        <fullName evidence="3">F-box domain-containing protein</fullName>
    </recommendedName>
</protein>
<evidence type="ECO:0008006" key="3">
    <source>
        <dbReference type="Google" id="ProtNLM"/>
    </source>
</evidence>
<keyword evidence="2" id="KW-1185">Reference proteome</keyword>
<proteinExistence type="predicted"/>
<dbReference type="EMBL" id="JBBXJM010000001">
    <property type="protein sequence ID" value="KAL1412826.1"/>
    <property type="molecule type" value="Genomic_DNA"/>
</dbReference>
<dbReference type="RefSeq" id="XP_069212770.1">
    <property type="nucleotide sequence ID" value="XM_069349226.1"/>
</dbReference>
<sequence length="531" mass="57612">MAQPTKDPFSKPTKDPFPSELIALVITNLDVNADRNTIVALLRVSQPVWHLAAKALYTNLDISGDTVCALLLGGADTTPSTKTNEFFNIIHSTDGEQLIERERSRSTKKRHERGVRAYGRAHRFLHIPFPSWFTLPTLQYPMDGRRSRVEPAPTPTKPDVMIPLGHCLSTRTRLALSFVQRLNLRDLTDDAVNVMRHSALRREPLFPGVSRIHVYSTSNPYSSDWQVPAVKKVFHSRDIVLFNTVDICAWQIESAAIAEYLSPKRIRSLSIHNDLIQPMATTFSFDRAARPSPWTSESVVHWFIQATLEFDRFDVLGRPVDLRMPFARCWVGEQIDSDDVPLPLGGPVGGGWFVGPGANLNNAMGFMANTVGVQPPAGPLAQPTLPPPPVAPAVAPGPVFGPAVPPAAAPSTTTGAVPHPVQVATIPANVTAPMAGMGVPAPIALAPGAPFPPGANLVLAFGGVGGGGFGAMNPGMHHGPEVIRTGDWDKHSDGHQFRMDSKKFKHAACCVCGAKGCFEERDFGVVFTKRW</sequence>